<sequence>MKDVTMGIEWRTVQLFLEVDGVCEVEIDADNNSKVRCTCKSFSTVARCKHVKHVKKSMSENGGNYSISIPENVDEEEAFAAMGDTKLFRDFIIKYGKVEVLD</sequence>
<dbReference type="PROSITE" id="PS50966">
    <property type="entry name" value="ZF_SWIM"/>
    <property type="match status" value="1"/>
</dbReference>
<dbReference type="GO" id="GO:0008270">
    <property type="term" value="F:zinc ion binding"/>
    <property type="evidence" value="ECO:0007669"/>
    <property type="project" value="InterPro"/>
</dbReference>
<feature type="domain" description="SWIM-type" evidence="1">
    <location>
        <begin position="23"/>
        <end position="59"/>
    </location>
</feature>
<dbReference type="InterPro" id="IPR007527">
    <property type="entry name" value="Znf_SWIM"/>
</dbReference>
<evidence type="ECO:0000313" key="2">
    <source>
        <dbReference type="EMBL" id="CAB4123541.1"/>
    </source>
</evidence>
<evidence type="ECO:0000259" key="1">
    <source>
        <dbReference type="PROSITE" id="PS50966"/>
    </source>
</evidence>
<proteinExistence type="predicted"/>
<name>A0A6J5KNW6_9CAUD</name>
<dbReference type="EMBL" id="LR796174">
    <property type="protein sequence ID" value="CAB4123541.1"/>
    <property type="molecule type" value="Genomic_DNA"/>
</dbReference>
<organism evidence="2">
    <name type="scientific">uncultured Caudovirales phage</name>
    <dbReference type="NCBI Taxonomy" id="2100421"/>
    <lineage>
        <taxon>Viruses</taxon>
        <taxon>Duplodnaviria</taxon>
        <taxon>Heunggongvirae</taxon>
        <taxon>Uroviricota</taxon>
        <taxon>Caudoviricetes</taxon>
        <taxon>Peduoviridae</taxon>
        <taxon>Maltschvirus</taxon>
        <taxon>Maltschvirus maltsch</taxon>
    </lineage>
</organism>
<reference evidence="2" key="1">
    <citation type="submission" date="2020-04" db="EMBL/GenBank/DDBJ databases">
        <authorList>
            <person name="Chiriac C."/>
            <person name="Salcher M."/>
            <person name="Ghai R."/>
            <person name="Kavagutti S V."/>
        </authorList>
    </citation>
    <scope>NUCLEOTIDE SEQUENCE</scope>
</reference>
<accession>A0A6J5KNW6</accession>
<protein>
    <recommendedName>
        <fullName evidence="1">SWIM-type domain-containing protein</fullName>
    </recommendedName>
</protein>
<gene>
    <name evidence="2" type="ORF">UFOVP46_39</name>
</gene>